<keyword evidence="3" id="KW-1185">Reference proteome</keyword>
<accession>I2G2V6</accession>
<dbReference type="Pfam" id="PF07727">
    <property type="entry name" value="RVT_2"/>
    <property type="match status" value="1"/>
</dbReference>
<dbReference type="InterPro" id="IPR013103">
    <property type="entry name" value="RVT_2"/>
</dbReference>
<comment type="caution">
    <text evidence="2">The sequence shown here is derived from an EMBL/GenBank/DDBJ whole genome shotgun (WGS) entry which is preliminary data.</text>
</comment>
<proteinExistence type="predicted"/>
<evidence type="ECO:0000313" key="2">
    <source>
        <dbReference type="EMBL" id="CCF53499.1"/>
    </source>
</evidence>
<name>I2G2V6_USTHO</name>
<dbReference type="eggNOG" id="KOG0017">
    <property type="taxonomic scope" value="Eukaryota"/>
</dbReference>
<feature type="domain" description="Reverse transcriptase Ty1/copia-type" evidence="1">
    <location>
        <begin position="84"/>
        <end position="207"/>
    </location>
</feature>
<protein>
    <recommendedName>
        <fullName evidence="1">Reverse transcriptase Ty1/copia-type domain-containing protein</fullName>
    </recommendedName>
</protein>
<reference evidence="2 3" key="1">
    <citation type="journal article" date="2012" name="Plant Cell">
        <title>Genome comparison of barley and maize smut fungi reveals targeted loss of RNA silencing components and species-specific presence of transposable elements.</title>
        <authorList>
            <person name="Laurie J.D."/>
            <person name="Ali S."/>
            <person name="Linning R."/>
            <person name="Mannhaupt G."/>
            <person name="Wong P."/>
            <person name="Gueldener U."/>
            <person name="Muensterkoetter M."/>
            <person name="Moore R."/>
            <person name="Kahmann R."/>
            <person name="Bakkeren G."/>
            <person name="Schirawski J."/>
        </authorList>
    </citation>
    <scope>NUCLEOTIDE SEQUENCE [LARGE SCALE GENOMIC DNA]</scope>
    <source>
        <strain evidence="3">Uh4875-4</strain>
    </source>
</reference>
<dbReference type="Proteomes" id="UP000006174">
    <property type="component" value="Unassembled WGS sequence"/>
</dbReference>
<dbReference type="HOGENOM" id="CLU_1321771_0_0_1"/>
<dbReference type="AlphaFoldDB" id="I2G2V6"/>
<sequence>MATSDNTCQTALHLPKNVPAHSQDAPVPGEALMPWQTSKHWTHSRIQCKFMNLKPSVKEALTGPNQIHWCEVIKAEMDGLESMHIWETVDQPKDTNLMDSKLVLQVKTDTSNVPYKFKARFCACGFSQREGIDFDKIFTPVVPRDAIRTILTIAAKFNWEIDSVDVTQAYLNTDLHHDIYLKPPEGAEVLVGKVYKLVKSLYGLKQSS</sequence>
<evidence type="ECO:0000259" key="1">
    <source>
        <dbReference type="Pfam" id="PF07727"/>
    </source>
</evidence>
<evidence type="ECO:0000313" key="3">
    <source>
        <dbReference type="Proteomes" id="UP000006174"/>
    </source>
</evidence>
<dbReference type="STRING" id="1128400.I2G2V6"/>
<gene>
    <name evidence="2" type="ORF">UHOR_16052</name>
</gene>
<dbReference type="EMBL" id="CAGI01000183">
    <property type="protein sequence ID" value="CCF53499.1"/>
    <property type="molecule type" value="Genomic_DNA"/>
</dbReference>
<organism evidence="2 3">
    <name type="scientific">Ustilago hordei</name>
    <name type="common">Barley covered smut fungus</name>
    <dbReference type="NCBI Taxonomy" id="120017"/>
    <lineage>
        <taxon>Eukaryota</taxon>
        <taxon>Fungi</taxon>
        <taxon>Dikarya</taxon>
        <taxon>Basidiomycota</taxon>
        <taxon>Ustilaginomycotina</taxon>
        <taxon>Ustilaginomycetes</taxon>
        <taxon>Ustilaginales</taxon>
        <taxon>Ustilaginaceae</taxon>
        <taxon>Ustilago</taxon>
    </lineage>
</organism>